<name>A0A1G2TWP9_9BACT</name>
<dbReference type="InterPro" id="IPR006145">
    <property type="entry name" value="PsdUridine_synth_RsuA/RluA"/>
</dbReference>
<evidence type="ECO:0000313" key="4">
    <source>
        <dbReference type="Proteomes" id="UP000177707"/>
    </source>
</evidence>
<accession>A0A1G2TWP9</accession>
<organism evidence="3 4">
    <name type="scientific">Candidatus Zambryskibacteria bacterium RIFCSPLOWO2_01_FULL_39_39</name>
    <dbReference type="NCBI Taxonomy" id="1802758"/>
    <lineage>
        <taxon>Bacteria</taxon>
        <taxon>Candidatus Zambryskiibacteriota</taxon>
    </lineage>
</organism>
<proteinExistence type="inferred from homology"/>
<dbReference type="PANTHER" id="PTHR21600">
    <property type="entry name" value="MITOCHONDRIAL RNA PSEUDOURIDINE SYNTHASE"/>
    <property type="match status" value="1"/>
</dbReference>
<dbReference type="CDD" id="cd02869">
    <property type="entry name" value="PseudoU_synth_RluA_like"/>
    <property type="match status" value="1"/>
</dbReference>
<evidence type="ECO:0000256" key="1">
    <source>
        <dbReference type="ARBA" id="ARBA00010876"/>
    </source>
</evidence>
<sequence length="271" mass="30889">MEIKVLYEDEYILALDKPSGLLVHSDGRSKNPTLVDRLNEDYPYLKEVGEPQTLQNGEVIKRPGIVHRLDRDTSGVILVAKTKEAHQFLKEQFQNRKVEKIYNAVVWGKFGADPSTLLRTGKIEGRIDAPIGRSASDFRKWSAEHGAKGELREAVTEYKVLFQKEIEGEYFAYLEVRPKTGRTHQIRVHLKSISHPVLMDKLYGRKQKYEIPARPSHSGRRNTKDGEEKILGFDRLALHALSIKLQLPSGTHITVESPLPKEFEEAKKVLS</sequence>
<dbReference type="Gene3D" id="3.30.2350.10">
    <property type="entry name" value="Pseudouridine synthase"/>
    <property type="match status" value="1"/>
</dbReference>
<dbReference type="Pfam" id="PF00849">
    <property type="entry name" value="PseudoU_synth_2"/>
    <property type="match status" value="1"/>
</dbReference>
<gene>
    <name evidence="3" type="ORF">A3A96_02865</name>
</gene>
<dbReference type="PANTHER" id="PTHR21600:SF87">
    <property type="entry name" value="RNA PSEUDOURIDYLATE SYNTHASE DOMAIN-CONTAINING PROTEIN 1"/>
    <property type="match status" value="1"/>
</dbReference>
<reference evidence="3 4" key="1">
    <citation type="journal article" date="2016" name="Nat. Commun.">
        <title>Thousands of microbial genomes shed light on interconnected biogeochemical processes in an aquifer system.</title>
        <authorList>
            <person name="Anantharaman K."/>
            <person name="Brown C.T."/>
            <person name="Hug L.A."/>
            <person name="Sharon I."/>
            <person name="Castelle C.J."/>
            <person name="Probst A.J."/>
            <person name="Thomas B.C."/>
            <person name="Singh A."/>
            <person name="Wilkins M.J."/>
            <person name="Karaoz U."/>
            <person name="Brodie E.L."/>
            <person name="Williams K.H."/>
            <person name="Hubbard S.S."/>
            <person name="Banfield J.F."/>
        </authorList>
    </citation>
    <scope>NUCLEOTIDE SEQUENCE [LARGE SCALE GENOMIC DNA]</scope>
</reference>
<dbReference type="SUPFAM" id="SSF55120">
    <property type="entry name" value="Pseudouridine synthase"/>
    <property type="match status" value="1"/>
</dbReference>
<dbReference type="AlphaFoldDB" id="A0A1G2TWP9"/>
<dbReference type="GO" id="GO:0009982">
    <property type="term" value="F:pseudouridine synthase activity"/>
    <property type="evidence" value="ECO:0007669"/>
    <property type="project" value="InterPro"/>
</dbReference>
<comment type="caution">
    <text evidence="3">The sequence shown here is derived from an EMBL/GenBank/DDBJ whole genome shotgun (WGS) entry which is preliminary data.</text>
</comment>
<dbReference type="GO" id="GO:0003723">
    <property type="term" value="F:RNA binding"/>
    <property type="evidence" value="ECO:0007669"/>
    <property type="project" value="InterPro"/>
</dbReference>
<feature type="domain" description="Pseudouridine synthase RsuA/RluA-like" evidence="2">
    <location>
        <begin position="12"/>
        <end position="191"/>
    </location>
</feature>
<dbReference type="Proteomes" id="UP000177707">
    <property type="component" value="Unassembled WGS sequence"/>
</dbReference>
<evidence type="ECO:0000259" key="2">
    <source>
        <dbReference type="Pfam" id="PF00849"/>
    </source>
</evidence>
<dbReference type="STRING" id="1802758.A3A96_02865"/>
<dbReference type="InterPro" id="IPR006224">
    <property type="entry name" value="PsdUridine_synth_RluA-like_CS"/>
</dbReference>
<dbReference type="InterPro" id="IPR020103">
    <property type="entry name" value="PsdUridine_synth_cat_dom_sf"/>
</dbReference>
<dbReference type="GO" id="GO:0000455">
    <property type="term" value="P:enzyme-directed rRNA pseudouridine synthesis"/>
    <property type="evidence" value="ECO:0007669"/>
    <property type="project" value="TreeGrafter"/>
</dbReference>
<comment type="similarity">
    <text evidence="1">Belongs to the pseudouridine synthase RluA family.</text>
</comment>
<evidence type="ECO:0000313" key="3">
    <source>
        <dbReference type="EMBL" id="OHB01589.1"/>
    </source>
</evidence>
<dbReference type="InterPro" id="IPR050188">
    <property type="entry name" value="RluA_PseudoU_synthase"/>
</dbReference>
<dbReference type="PROSITE" id="PS01129">
    <property type="entry name" value="PSI_RLU"/>
    <property type="match status" value="1"/>
</dbReference>
<dbReference type="EMBL" id="MHWB01000011">
    <property type="protein sequence ID" value="OHB01589.1"/>
    <property type="molecule type" value="Genomic_DNA"/>
</dbReference>
<dbReference type="GO" id="GO:0140098">
    <property type="term" value="F:catalytic activity, acting on RNA"/>
    <property type="evidence" value="ECO:0007669"/>
    <property type="project" value="UniProtKB-ARBA"/>
</dbReference>
<protein>
    <recommendedName>
        <fullName evidence="2">Pseudouridine synthase RsuA/RluA-like domain-containing protein</fullName>
    </recommendedName>
</protein>